<dbReference type="EMBL" id="BK016180">
    <property type="protein sequence ID" value="DAG00386.1"/>
    <property type="molecule type" value="Genomic_DNA"/>
</dbReference>
<reference evidence="1" key="1">
    <citation type="journal article" date="2021" name="Proc. Natl. Acad. Sci. U.S.A.">
        <title>A Catalog of Tens of Thousands of Viruses from Human Metagenomes Reveals Hidden Associations with Chronic Diseases.</title>
        <authorList>
            <person name="Tisza M.J."/>
            <person name="Buck C.B."/>
        </authorList>
    </citation>
    <scope>NUCLEOTIDE SEQUENCE</scope>
    <source>
        <strain evidence="1">Ct3r22</strain>
    </source>
</reference>
<organism evidence="1">
    <name type="scientific">Siphoviridae sp. ct3r22</name>
    <dbReference type="NCBI Taxonomy" id="2825325"/>
    <lineage>
        <taxon>Viruses</taxon>
        <taxon>Duplodnaviria</taxon>
        <taxon>Heunggongvirae</taxon>
        <taxon>Uroviricota</taxon>
        <taxon>Caudoviricetes</taxon>
    </lineage>
</organism>
<sequence>MAVESLLTLRKKANELGIQNYAKYSKEELAKLNYGSRIIVNTS</sequence>
<name>A0A8S5V0V7_9CAUD</name>
<evidence type="ECO:0000313" key="1">
    <source>
        <dbReference type="EMBL" id="DAG00386.1"/>
    </source>
</evidence>
<protein>
    <submittedName>
        <fullName evidence="1">Rho termination factor, N-terminal domain</fullName>
    </submittedName>
</protein>
<proteinExistence type="predicted"/>
<accession>A0A8S5V0V7</accession>